<keyword evidence="3" id="KW-0472">Membrane</keyword>
<feature type="region of interest" description="Disordered" evidence="2">
    <location>
        <begin position="50"/>
        <end position="100"/>
    </location>
</feature>
<sequence>MDLNLLIFAALFVIASFSLFLIYKFGIKEKSYEEALAEQRLQTNALLGTKSKTKDKKSKKASKKIKEKAEKIEKDEVENSENKESAQPSKPHVEFKEETEEVPIKETLDIPLAKEVTKPKKNKKVRPILVNRREKSPVRPDLNTSIVNHFEENPPKDDFELLKTNNKEEVAKPKPIKEKKQVQEVSPPISGNKTKKNAKPVSADPPKSEPASVAPLPEGKVVIEVTPASPPLNGVVAVGNVGKEKKKKKSEFNTKQQLSAERDELINSVRKAELSKTEIQLLIDLLLNKQLEAPAVIDEWSEGKSDPIQKLKKQLSEKEKLLTEEQEALAGAQQKLREIRSEQQTEKLQLQQKIRSLEEIVQAKQIEIQATNNRFQVNAQKIQQLQTELNTEIMKARKLLDDNNQLQLQLKQYEVNNMSQLQEADGRLNTLRMEFEEITNQNQHLQQVIAEKDHHFMIQMNTIEKGYKDSHQETERRIEMLLRQEAEWKREIANLNSTKQKQFEEQRKLEHSLNQLNEQLRLINNEKSQLKSELQQAKEELYHLGHLSEGKNNQEVEILNLSNELSSTRNELSSRIEELQQTEKKYKTELESSNKKYSLAQKELEEQKTKNDELRKKNWKVMEALKAAENRDNKASTAITSDLDINRLKEELLSKQQESQKQFLQRLFPEIEELKSAKGADWQEKYAALISDFINSIREENKQISVTPVSSPPSTPQKSSEIAKLQSQLLHYKNIIDDTEGMLNKLQKHVEQEEMTWRSQLAAKEAELDSLKENRITQNAVDPPALDIQGVAFAYNCIEKSLPTIIDELQTKLVNVENSLSKEIEEKRKLVEECQLLKSQRGTQNGVDSTNSLATIEKLSEEVNSLREQLREEQTKNGDINGCLKAQNCNNSTNGPAFIEVRNIRNANICSNMGCQFLYCDDNSSCNNI</sequence>
<feature type="compositionally biased region" description="Basic residues" evidence="2">
    <location>
        <begin position="51"/>
        <end position="66"/>
    </location>
</feature>
<organism evidence="4 5">
    <name type="scientific">Phyllotreta striolata</name>
    <name type="common">Striped flea beetle</name>
    <name type="synonym">Crioceris striolata</name>
    <dbReference type="NCBI Taxonomy" id="444603"/>
    <lineage>
        <taxon>Eukaryota</taxon>
        <taxon>Metazoa</taxon>
        <taxon>Ecdysozoa</taxon>
        <taxon>Arthropoda</taxon>
        <taxon>Hexapoda</taxon>
        <taxon>Insecta</taxon>
        <taxon>Pterygota</taxon>
        <taxon>Neoptera</taxon>
        <taxon>Endopterygota</taxon>
        <taxon>Coleoptera</taxon>
        <taxon>Polyphaga</taxon>
        <taxon>Cucujiformia</taxon>
        <taxon>Chrysomeloidea</taxon>
        <taxon>Chrysomelidae</taxon>
        <taxon>Galerucinae</taxon>
        <taxon>Alticini</taxon>
        <taxon>Phyllotreta</taxon>
    </lineage>
</organism>
<gene>
    <name evidence="4" type="ORF">PHYEVI_LOCUS6746</name>
</gene>
<reference evidence="4" key="1">
    <citation type="submission" date="2022-01" db="EMBL/GenBank/DDBJ databases">
        <authorList>
            <person name="King R."/>
        </authorList>
    </citation>
    <scope>NUCLEOTIDE SEQUENCE</scope>
</reference>
<dbReference type="Proteomes" id="UP001153712">
    <property type="component" value="Chromosome 3"/>
</dbReference>
<evidence type="ECO:0000256" key="2">
    <source>
        <dbReference type="SAM" id="MobiDB-lite"/>
    </source>
</evidence>
<protein>
    <submittedName>
        <fullName evidence="4">Uncharacterized protein</fullName>
    </submittedName>
</protein>
<keyword evidence="5" id="KW-1185">Reference proteome</keyword>
<accession>A0A9N9TU18</accession>
<evidence type="ECO:0000313" key="5">
    <source>
        <dbReference type="Proteomes" id="UP001153712"/>
    </source>
</evidence>
<dbReference type="AlphaFoldDB" id="A0A9N9TU18"/>
<dbReference type="OrthoDB" id="5875463at2759"/>
<evidence type="ECO:0000256" key="3">
    <source>
        <dbReference type="SAM" id="Phobius"/>
    </source>
</evidence>
<feature type="compositionally biased region" description="Basic and acidic residues" evidence="2">
    <location>
        <begin position="91"/>
        <end position="100"/>
    </location>
</feature>
<keyword evidence="3" id="KW-1133">Transmembrane helix</keyword>
<feature type="region of interest" description="Disordered" evidence="2">
    <location>
        <begin position="126"/>
        <end position="215"/>
    </location>
</feature>
<proteinExistence type="predicted"/>
<dbReference type="PANTHER" id="PTHR18939">
    <property type="entry name" value="RIBOSOME BINDING PROTEIN-1"/>
    <property type="match status" value="1"/>
</dbReference>
<feature type="transmembrane region" description="Helical" evidence="3">
    <location>
        <begin position="6"/>
        <end position="23"/>
    </location>
</feature>
<feature type="coiled-coil region" evidence="1">
    <location>
        <begin position="308"/>
        <end position="631"/>
    </location>
</feature>
<dbReference type="PANTHER" id="PTHR18939:SF4">
    <property type="entry name" value="RIBOSOME-BINDING PROTEIN 1"/>
    <property type="match status" value="1"/>
</dbReference>
<keyword evidence="3" id="KW-0812">Transmembrane</keyword>
<feature type="coiled-coil region" evidence="1">
    <location>
        <begin position="806"/>
        <end position="876"/>
    </location>
</feature>
<dbReference type="GO" id="GO:0005789">
    <property type="term" value="C:endoplasmic reticulum membrane"/>
    <property type="evidence" value="ECO:0007669"/>
    <property type="project" value="TreeGrafter"/>
</dbReference>
<feature type="coiled-coil region" evidence="1">
    <location>
        <begin position="736"/>
        <end position="774"/>
    </location>
</feature>
<evidence type="ECO:0000256" key="1">
    <source>
        <dbReference type="SAM" id="Coils"/>
    </source>
</evidence>
<dbReference type="EMBL" id="OU900096">
    <property type="protein sequence ID" value="CAG9860393.1"/>
    <property type="molecule type" value="Genomic_DNA"/>
</dbReference>
<name>A0A9N9TU18_PHYSR</name>
<keyword evidence="1" id="KW-0175">Coiled coil</keyword>
<evidence type="ECO:0000313" key="4">
    <source>
        <dbReference type="EMBL" id="CAG9860393.1"/>
    </source>
</evidence>
<dbReference type="InterPro" id="IPR040248">
    <property type="entry name" value="RRBP1"/>
</dbReference>
<feature type="compositionally biased region" description="Basic and acidic residues" evidence="2">
    <location>
        <begin position="149"/>
        <end position="182"/>
    </location>
</feature>